<dbReference type="Gene3D" id="3.20.20.70">
    <property type="entry name" value="Aldolase class I"/>
    <property type="match status" value="1"/>
</dbReference>
<evidence type="ECO:0000313" key="15">
    <source>
        <dbReference type="EMBL" id="TDG35441.1"/>
    </source>
</evidence>
<keyword evidence="5" id="KW-0350">Heme biosynthesis</keyword>
<evidence type="ECO:0000256" key="5">
    <source>
        <dbReference type="ARBA" id="ARBA00023133"/>
    </source>
</evidence>
<gene>
    <name evidence="15" type="primary">hemB</name>
    <name evidence="15" type="ORF">EZJ43_12485</name>
</gene>
<proteinExistence type="inferred from homology"/>
<dbReference type="Pfam" id="PF00490">
    <property type="entry name" value="ALAD"/>
    <property type="match status" value="1"/>
</dbReference>
<dbReference type="UniPathway" id="UPA00251">
    <property type="reaction ID" value="UER00318"/>
</dbReference>
<dbReference type="SMART" id="SM01004">
    <property type="entry name" value="ALAD"/>
    <property type="match status" value="1"/>
</dbReference>
<dbReference type="PANTHER" id="PTHR11458:SF0">
    <property type="entry name" value="DELTA-AMINOLEVULINIC ACID DEHYDRATASE"/>
    <property type="match status" value="1"/>
</dbReference>
<evidence type="ECO:0000256" key="9">
    <source>
        <dbReference type="PIRSR" id="PIRSR001415-1"/>
    </source>
</evidence>
<evidence type="ECO:0000256" key="13">
    <source>
        <dbReference type="RuleBase" id="RU000515"/>
    </source>
</evidence>
<accession>A0A4R5MIQ6</accession>
<name>A0A4R5MIQ6_9SPHI</name>
<evidence type="ECO:0000256" key="4">
    <source>
        <dbReference type="ARBA" id="ARBA00020771"/>
    </source>
</evidence>
<dbReference type="EMBL" id="SJCY01000009">
    <property type="protein sequence ID" value="TDG35441.1"/>
    <property type="molecule type" value="Genomic_DNA"/>
</dbReference>
<comment type="similarity">
    <text evidence="2 14">Belongs to the ALAD family.</text>
</comment>
<feature type="binding site" evidence="10">
    <location>
        <position position="272"/>
    </location>
    <ligand>
        <name>5-aminolevulinate</name>
        <dbReference type="ChEBI" id="CHEBI:356416"/>
        <label>2</label>
    </ligand>
</feature>
<comment type="caution">
    <text evidence="15">The sequence shown here is derived from an EMBL/GenBank/DDBJ whole genome shotgun (WGS) entry which is preliminary data.</text>
</comment>
<dbReference type="InterPro" id="IPR001731">
    <property type="entry name" value="ALAD"/>
</dbReference>
<dbReference type="GO" id="GO:0005829">
    <property type="term" value="C:cytosol"/>
    <property type="evidence" value="ECO:0007669"/>
    <property type="project" value="TreeGrafter"/>
</dbReference>
<dbReference type="EC" id="4.2.1.24" evidence="3 13"/>
<feature type="binding site" evidence="12">
    <location>
        <position position="231"/>
    </location>
    <ligand>
        <name>Mg(2+)</name>
        <dbReference type="ChEBI" id="CHEBI:18420"/>
    </ligand>
</feature>
<dbReference type="InterPro" id="IPR013785">
    <property type="entry name" value="Aldolase_TIM"/>
</dbReference>
<feature type="binding site" evidence="11">
    <location>
        <position position="118"/>
    </location>
    <ligand>
        <name>Zn(2+)</name>
        <dbReference type="ChEBI" id="CHEBI:29105"/>
        <note>catalytic</note>
    </ligand>
</feature>
<dbReference type="OrthoDB" id="9805001at2"/>
<evidence type="ECO:0000256" key="6">
    <source>
        <dbReference type="ARBA" id="ARBA00023239"/>
    </source>
</evidence>
<comment type="pathway">
    <text evidence="1">Porphyrin-containing compound metabolism; protoporphyrin-IX biosynthesis; coproporphyrinogen-III from 5-aminolevulinate: step 1/4.</text>
</comment>
<dbReference type="RefSeq" id="WP_133263055.1">
    <property type="nucleotide sequence ID" value="NZ_SJCY01000009.1"/>
</dbReference>
<dbReference type="GO" id="GO:0008270">
    <property type="term" value="F:zinc ion binding"/>
    <property type="evidence" value="ECO:0007669"/>
    <property type="project" value="TreeGrafter"/>
</dbReference>
<keyword evidence="11" id="KW-0862">Zinc</keyword>
<evidence type="ECO:0000256" key="3">
    <source>
        <dbReference type="ARBA" id="ARBA00012053"/>
    </source>
</evidence>
<keyword evidence="7 13" id="KW-0627">Porphyrin biosynthesis</keyword>
<feature type="binding site" evidence="10">
    <location>
        <position position="203"/>
    </location>
    <ligand>
        <name>5-aminolevulinate</name>
        <dbReference type="ChEBI" id="CHEBI:356416"/>
        <label>1</label>
    </ligand>
</feature>
<feature type="binding site" evidence="10">
    <location>
        <position position="311"/>
    </location>
    <ligand>
        <name>5-aminolevulinate</name>
        <dbReference type="ChEBI" id="CHEBI:356416"/>
        <label>2</label>
    </ligand>
</feature>
<sequence>MLHRPRRLRKNPLVREMVAETRLSKDMFVYPYFVVPGTNVTHPIDAMPGVNHYSVDALVKDVEAGLKKGLNKIMLFGVGDEKSEDAKSAYHDHSLVPTAVRALKKEFGEDLYIVTDVCVCSYTTHGHCGIMESDYVQNDKTIDLIAKMALTHAEAGADMFAPSDMMDGRIEAMRNLLDKNGFVNAAIMSHATKFASAYYGPFREAADCAPSKGDRKTYQMDFRNPSEALREALLDEQQGADVLMVKPGLAYLDIIHKLKQETNLPIAVYNVSGEYSMVKAAAQKGWIDEQKVVMETMHAFARAGASIITTYHIKDILNHEWMP</sequence>
<dbReference type="NCBIfam" id="NF006762">
    <property type="entry name" value="PRK09283.1"/>
    <property type="match status" value="1"/>
</dbReference>
<feature type="active site" description="Schiff-base intermediate with substrate" evidence="9">
    <location>
        <position position="193"/>
    </location>
</feature>
<dbReference type="AlphaFoldDB" id="A0A4R5MIQ6"/>
<dbReference type="GO" id="GO:0006782">
    <property type="term" value="P:protoporphyrinogen IX biosynthetic process"/>
    <property type="evidence" value="ECO:0007669"/>
    <property type="project" value="UniProtKB-UniPathway"/>
</dbReference>
<dbReference type="SUPFAM" id="SSF51569">
    <property type="entry name" value="Aldolase"/>
    <property type="match status" value="1"/>
</dbReference>
<evidence type="ECO:0000313" key="16">
    <source>
        <dbReference type="Proteomes" id="UP000295668"/>
    </source>
</evidence>
<evidence type="ECO:0000256" key="7">
    <source>
        <dbReference type="ARBA" id="ARBA00023244"/>
    </source>
</evidence>
<comment type="catalytic activity">
    <reaction evidence="8 13">
        <text>2 5-aminolevulinate = porphobilinogen + 2 H2O + H(+)</text>
        <dbReference type="Rhea" id="RHEA:24064"/>
        <dbReference type="ChEBI" id="CHEBI:15377"/>
        <dbReference type="ChEBI" id="CHEBI:15378"/>
        <dbReference type="ChEBI" id="CHEBI:58126"/>
        <dbReference type="ChEBI" id="CHEBI:356416"/>
        <dbReference type="EC" id="4.2.1.24"/>
    </reaction>
</comment>
<organism evidence="15 16">
    <name type="scientific">Pedobacter changchengzhani</name>
    <dbReference type="NCBI Taxonomy" id="2529274"/>
    <lineage>
        <taxon>Bacteria</taxon>
        <taxon>Pseudomonadati</taxon>
        <taxon>Bacteroidota</taxon>
        <taxon>Sphingobacteriia</taxon>
        <taxon>Sphingobacteriales</taxon>
        <taxon>Sphingobacteriaceae</taxon>
        <taxon>Pedobacter</taxon>
    </lineage>
</organism>
<keyword evidence="12" id="KW-0460">Magnesium</keyword>
<dbReference type="GO" id="GO:0004655">
    <property type="term" value="F:porphobilinogen synthase activity"/>
    <property type="evidence" value="ECO:0007669"/>
    <property type="project" value="UniProtKB-EC"/>
</dbReference>
<keyword evidence="11" id="KW-0479">Metal-binding</keyword>
<feature type="binding site" evidence="11">
    <location>
        <position position="128"/>
    </location>
    <ligand>
        <name>Zn(2+)</name>
        <dbReference type="ChEBI" id="CHEBI:29105"/>
        <note>catalytic</note>
    </ligand>
</feature>
<dbReference type="InterPro" id="IPR030656">
    <property type="entry name" value="ALAD_AS"/>
</dbReference>
<reference evidence="15 16" key="1">
    <citation type="submission" date="2019-02" db="EMBL/GenBank/DDBJ databases">
        <title>Pedobacter sp. nov., a novel speices isolated from soil of pinguins habitat in Antarcitica.</title>
        <authorList>
            <person name="He R.-H."/>
        </authorList>
    </citation>
    <scope>NUCLEOTIDE SEQUENCE [LARGE SCALE GENOMIC DNA]</scope>
    <source>
        <strain evidence="15 16">E01020</strain>
    </source>
</reference>
<dbReference type="Proteomes" id="UP000295668">
    <property type="component" value="Unassembled WGS sequence"/>
</dbReference>
<dbReference type="PRINTS" id="PR00144">
    <property type="entry name" value="DALDHYDRTASE"/>
</dbReference>
<comment type="subunit">
    <text evidence="13">Homooctamer.</text>
</comment>
<evidence type="ECO:0000256" key="8">
    <source>
        <dbReference type="ARBA" id="ARBA00047651"/>
    </source>
</evidence>
<dbReference type="CDD" id="cd00384">
    <property type="entry name" value="ALAD_PBGS"/>
    <property type="match status" value="1"/>
</dbReference>
<evidence type="ECO:0000256" key="12">
    <source>
        <dbReference type="PIRSR" id="PIRSR001415-5"/>
    </source>
</evidence>
<protein>
    <recommendedName>
        <fullName evidence="4 13">Delta-aminolevulinic acid dehydratase</fullName>
        <ecNumber evidence="3 13">4.2.1.24</ecNumber>
    </recommendedName>
</protein>
<feature type="active site" description="Schiff-base intermediate with substrate" evidence="9">
    <location>
        <position position="246"/>
    </location>
</feature>
<feature type="binding site" evidence="10">
    <location>
        <position position="215"/>
    </location>
    <ligand>
        <name>5-aminolevulinate</name>
        <dbReference type="ChEBI" id="CHEBI:356416"/>
        <label>1</label>
    </ligand>
</feature>
<feature type="binding site" evidence="11">
    <location>
        <position position="120"/>
    </location>
    <ligand>
        <name>Zn(2+)</name>
        <dbReference type="ChEBI" id="CHEBI:29105"/>
        <note>catalytic</note>
    </ligand>
</feature>
<evidence type="ECO:0000256" key="14">
    <source>
        <dbReference type="RuleBase" id="RU004161"/>
    </source>
</evidence>
<evidence type="ECO:0000256" key="2">
    <source>
        <dbReference type="ARBA" id="ARBA00008055"/>
    </source>
</evidence>
<dbReference type="PIRSF" id="PIRSF001415">
    <property type="entry name" value="Porphbilin_synth"/>
    <property type="match status" value="1"/>
</dbReference>
<dbReference type="FunFam" id="3.20.20.70:FF:000019">
    <property type="entry name" value="Delta-aminolevulinic acid dehydratase"/>
    <property type="match status" value="1"/>
</dbReference>
<evidence type="ECO:0000256" key="11">
    <source>
        <dbReference type="PIRSR" id="PIRSR001415-3"/>
    </source>
</evidence>
<keyword evidence="6 13" id="KW-0456">Lyase</keyword>
<keyword evidence="16" id="KW-1185">Reference proteome</keyword>
<dbReference type="PROSITE" id="PS00169">
    <property type="entry name" value="D_ALA_DEHYDRATASE"/>
    <property type="match status" value="1"/>
</dbReference>
<evidence type="ECO:0000256" key="1">
    <source>
        <dbReference type="ARBA" id="ARBA00004694"/>
    </source>
</evidence>
<dbReference type="PANTHER" id="PTHR11458">
    <property type="entry name" value="DELTA-AMINOLEVULINIC ACID DEHYDRATASE"/>
    <property type="match status" value="1"/>
</dbReference>
<evidence type="ECO:0000256" key="10">
    <source>
        <dbReference type="PIRSR" id="PIRSR001415-2"/>
    </source>
</evidence>